<evidence type="ECO:0008006" key="5">
    <source>
        <dbReference type="Google" id="ProtNLM"/>
    </source>
</evidence>
<keyword evidence="4" id="KW-1185">Reference proteome</keyword>
<proteinExistence type="predicted"/>
<feature type="coiled-coil region" evidence="1">
    <location>
        <begin position="98"/>
        <end position="132"/>
    </location>
</feature>
<dbReference type="PROSITE" id="PS51257">
    <property type="entry name" value="PROKAR_LIPOPROTEIN"/>
    <property type="match status" value="1"/>
</dbReference>
<protein>
    <recommendedName>
        <fullName evidence="5">Colicin import membrane protein</fullName>
    </recommendedName>
</protein>
<evidence type="ECO:0000256" key="2">
    <source>
        <dbReference type="SAM" id="SignalP"/>
    </source>
</evidence>
<dbReference type="Gene3D" id="1.20.120.330">
    <property type="entry name" value="Nucleotidyltransferases domain 2"/>
    <property type="match status" value="1"/>
</dbReference>
<accession>A0ABR9DQ88</accession>
<reference evidence="3 4" key="1">
    <citation type="submission" date="2020-09" db="EMBL/GenBank/DDBJ databases">
        <title>Flavimobilis rhizosphaerae sp. nov., isolated from rhizosphere soil of Spartina alterniflora.</title>
        <authorList>
            <person name="Hanqin C."/>
        </authorList>
    </citation>
    <scope>NUCLEOTIDE SEQUENCE [LARGE SCALE GENOMIC DNA]</scope>
    <source>
        <strain evidence="3 4">GY 10621</strain>
    </source>
</reference>
<keyword evidence="2" id="KW-0732">Signal</keyword>
<gene>
    <name evidence="3" type="ORF">IGS67_07280</name>
</gene>
<dbReference type="RefSeq" id="WP_192279232.1">
    <property type="nucleotide sequence ID" value="NZ_JACZDF010000003.1"/>
</dbReference>
<keyword evidence="1" id="KW-0175">Coiled coil</keyword>
<feature type="signal peptide" evidence="2">
    <location>
        <begin position="1"/>
        <end position="21"/>
    </location>
</feature>
<dbReference type="EMBL" id="JACZDF010000003">
    <property type="protein sequence ID" value="MBD9699292.1"/>
    <property type="molecule type" value="Genomic_DNA"/>
</dbReference>
<feature type="chain" id="PRO_5046151551" description="Colicin import membrane protein" evidence="2">
    <location>
        <begin position="22"/>
        <end position="157"/>
    </location>
</feature>
<name>A0ABR9DQ88_9MICO</name>
<organism evidence="3 4">
    <name type="scientific">Flavimobilis rhizosphaerae</name>
    <dbReference type="NCBI Taxonomy" id="2775421"/>
    <lineage>
        <taxon>Bacteria</taxon>
        <taxon>Bacillati</taxon>
        <taxon>Actinomycetota</taxon>
        <taxon>Actinomycetes</taxon>
        <taxon>Micrococcales</taxon>
        <taxon>Jonesiaceae</taxon>
        <taxon>Flavimobilis</taxon>
    </lineage>
</organism>
<comment type="caution">
    <text evidence="3">The sequence shown here is derived from an EMBL/GenBank/DDBJ whole genome shotgun (WGS) entry which is preliminary data.</text>
</comment>
<evidence type="ECO:0000256" key="1">
    <source>
        <dbReference type="SAM" id="Coils"/>
    </source>
</evidence>
<dbReference type="Proteomes" id="UP000642107">
    <property type="component" value="Unassembled WGS sequence"/>
</dbReference>
<evidence type="ECO:0000313" key="3">
    <source>
        <dbReference type="EMBL" id="MBD9699292.1"/>
    </source>
</evidence>
<sequence length="157" mass="15895">MTARRLIALAVAALLGASVLAGCSNDGSFSLPSGDQLKQMVDSGTQRAKELSAKADVARASLEGLTGDLKGTAEKALSGAQGAADQARAALESALSAKGDAEAKVTDARESLDKAKADLDAARERLEKDDSAAGKAANDALAKVETELENLLGNLKG</sequence>
<evidence type="ECO:0000313" key="4">
    <source>
        <dbReference type="Proteomes" id="UP000642107"/>
    </source>
</evidence>